<dbReference type="Gene3D" id="1.10.10.60">
    <property type="entry name" value="Homeodomain-like"/>
    <property type="match status" value="1"/>
</dbReference>
<evidence type="ECO:0000256" key="1">
    <source>
        <dbReference type="SAM" id="Coils"/>
    </source>
</evidence>
<feature type="coiled-coil region" evidence="1">
    <location>
        <begin position="56"/>
        <end position="83"/>
    </location>
</feature>
<organism evidence="3 4">
    <name type="scientific">Anaerovorax odorimutans</name>
    <dbReference type="NCBI Taxonomy" id="109327"/>
    <lineage>
        <taxon>Bacteria</taxon>
        <taxon>Bacillati</taxon>
        <taxon>Bacillota</taxon>
        <taxon>Clostridia</taxon>
        <taxon>Peptostreptococcales</taxon>
        <taxon>Anaerovoracaceae</taxon>
        <taxon>Anaerovorax</taxon>
    </lineage>
</organism>
<accession>A0ABT1RTT1</accession>
<keyword evidence="1" id="KW-0175">Coiled coil</keyword>
<dbReference type="EMBL" id="JANFXK010000049">
    <property type="protein sequence ID" value="MCQ4638603.1"/>
    <property type="molecule type" value="Genomic_DNA"/>
</dbReference>
<name>A0ABT1RTT1_9FIRM</name>
<evidence type="ECO:0000313" key="3">
    <source>
        <dbReference type="EMBL" id="MCQ4638603.1"/>
    </source>
</evidence>
<reference evidence="3 4" key="1">
    <citation type="submission" date="2022-06" db="EMBL/GenBank/DDBJ databases">
        <title>Isolation of gut microbiota from human fecal samples.</title>
        <authorList>
            <person name="Pamer E.G."/>
            <person name="Barat B."/>
            <person name="Waligurski E."/>
            <person name="Medina S."/>
            <person name="Paddock L."/>
            <person name="Mostad J."/>
        </authorList>
    </citation>
    <scope>NUCLEOTIDE SEQUENCE [LARGE SCALE GENOMIC DNA]</scope>
    <source>
        <strain evidence="3 4">SL.3.17</strain>
    </source>
</reference>
<proteinExistence type="predicted"/>
<dbReference type="InterPro" id="IPR001387">
    <property type="entry name" value="Cro/C1-type_HTH"/>
</dbReference>
<dbReference type="Proteomes" id="UP001524502">
    <property type="component" value="Unassembled WGS sequence"/>
</dbReference>
<feature type="domain" description="HTH cro/C1-type" evidence="2">
    <location>
        <begin position="102"/>
        <end position="122"/>
    </location>
</feature>
<dbReference type="InterPro" id="IPR013249">
    <property type="entry name" value="RNA_pol_sigma70_r4_t2"/>
</dbReference>
<dbReference type="PROSITE" id="PS50943">
    <property type="entry name" value="HTH_CROC1"/>
    <property type="match status" value="1"/>
</dbReference>
<evidence type="ECO:0000259" key="2">
    <source>
        <dbReference type="PROSITE" id="PS50943"/>
    </source>
</evidence>
<keyword evidence="4" id="KW-1185">Reference proteome</keyword>
<dbReference type="InterPro" id="IPR013324">
    <property type="entry name" value="RNA_pol_sigma_r3/r4-like"/>
</dbReference>
<evidence type="ECO:0000313" key="4">
    <source>
        <dbReference type="Proteomes" id="UP001524502"/>
    </source>
</evidence>
<sequence length="128" mass="15113">MTKDRLKQLRALMKEAEHLEEQIRDLPFKAGPYVADSAKDYRTGFPRTITIRGYSAEGYYRLKRRLQEKLRQIQDEIAELELWLDGVEDSQLRDILRLIYVNGLTQEQVAEELGISTRTVQRKIEKIF</sequence>
<dbReference type="RefSeq" id="WP_256133809.1">
    <property type="nucleotide sequence ID" value="NZ_JANFXK010000049.1"/>
</dbReference>
<comment type="caution">
    <text evidence="3">The sequence shown here is derived from an EMBL/GenBank/DDBJ whole genome shotgun (WGS) entry which is preliminary data.</text>
</comment>
<dbReference type="SUPFAM" id="SSF88659">
    <property type="entry name" value="Sigma3 and sigma4 domains of RNA polymerase sigma factors"/>
    <property type="match status" value="1"/>
</dbReference>
<dbReference type="Pfam" id="PF08281">
    <property type="entry name" value="Sigma70_r4_2"/>
    <property type="match status" value="1"/>
</dbReference>
<protein>
    <submittedName>
        <fullName evidence="3">Helix-turn-helix domain-containing protein</fullName>
    </submittedName>
</protein>
<gene>
    <name evidence="3" type="ORF">NE619_17885</name>
</gene>